<evidence type="ECO:0000313" key="1">
    <source>
        <dbReference type="EMBL" id="KAJ9127012.1"/>
    </source>
</evidence>
<evidence type="ECO:0000313" key="2">
    <source>
        <dbReference type="Proteomes" id="UP001234202"/>
    </source>
</evidence>
<protein>
    <submittedName>
        <fullName evidence="1">Uncharacterized protein</fullName>
    </submittedName>
</protein>
<gene>
    <name evidence="1" type="ORF">QFC24_001243</name>
</gene>
<dbReference type="EMBL" id="JASBWV010000003">
    <property type="protein sequence ID" value="KAJ9127012.1"/>
    <property type="molecule type" value="Genomic_DNA"/>
</dbReference>
<comment type="caution">
    <text evidence="1">The sequence shown here is derived from an EMBL/GenBank/DDBJ whole genome shotgun (WGS) entry which is preliminary data.</text>
</comment>
<sequence>MSFFGFDAVLPERRGGNGQGAAEEDIAVYTWGQEGFDDLGGQLMEGGDEANDETFADMPVTDDFRFSHHAPGQVLGSTANKATPKKSKKGNNADLFASTEADFFGFSKKSSKPKASNTIAKPSSVVISSSSAQPKSSSQQQQGLWSTTAPSAAFQAASAAASVANANQLLATGAPQPQGVSMPAGMRTLEEIEAELLAQSRAQQQPMTLEEIEREMMKNLRIDPATAAPAPPAGLSQVMPPAATPSPGVQPSASAYQGQFPGLSGTQPFPGATAGGLPMNASNMYIPHMGNNQALPHQLHQMQPPLMDSRSNSNMTPGAQQAAVNPDIARLLGINAQQDAGLSEDERVNAELERKIQETEIAEMKRRKKANKIQNMSRYNDIMTQGDKEFITRIQLSQLVTDDPYASDFYAQVYSALAQQRRAQGEQQPTAAQNPSVLQVAGGRGLGVGISRSSKRLRDNAMQRMTMQVKRIVENAHQRQKTVPTGMNDTWFHSLWQLGLMVLLFSASLQGALGKNKLRPTATAPRPALQVASSSRNAIHQSADPSDQPSAITSVLGGSSGTTQRQPLTKKQVLIRLEELFEAVLEVEQIRRAQPPLPPQNEEQMQRMGMTPVEVEEQIKRGQQWSESVQAAVDALWRKLMVQEPLEVSNPHPFIALLGPIKGHRIFSRVIRHFDHSRVLTMVILLLACFPQLDVVRNAPAPTLSPTSAMAPAELALRLQKERELESFSNNVISVMMGVINQHDLKMVAGMINLCLERWDMKTVLATRPGLALMMSLLARGTILKQGGASNPTDPSAPSPADVQQWEQAFLALLHTLLPILSTLFPSTRAQASAFGPSASTVESQMETRDEAEGIKMDLLDGEVWGLCTMLAAQATGDDTTFLVLSLRDKIRYTFNSAKHQWVSPQRGEIRLKNVDSFLGVLGMNVSMLN</sequence>
<reference evidence="1" key="1">
    <citation type="submission" date="2023-04" db="EMBL/GenBank/DDBJ databases">
        <title>Draft Genome sequencing of Naganishia species isolated from polar environments using Oxford Nanopore Technology.</title>
        <authorList>
            <person name="Leo P."/>
            <person name="Venkateswaran K."/>
        </authorList>
    </citation>
    <scope>NUCLEOTIDE SEQUENCE</scope>
    <source>
        <strain evidence="1">DBVPG 5303</strain>
    </source>
</reference>
<keyword evidence="2" id="KW-1185">Reference proteome</keyword>
<accession>A0ACC2XSS0</accession>
<organism evidence="1 2">
    <name type="scientific">Naganishia onofrii</name>
    <dbReference type="NCBI Taxonomy" id="1851511"/>
    <lineage>
        <taxon>Eukaryota</taxon>
        <taxon>Fungi</taxon>
        <taxon>Dikarya</taxon>
        <taxon>Basidiomycota</taxon>
        <taxon>Agaricomycotina</taxon>
        <taxon>Tremellomycetes</taxon>
        <taxon>Filobasidiales</taxon>
        <taxon>Filobasidiaceae</taxon>
        <taxon>Naganishia</taxon>
    </lineage>
</organism>
<dbReference type="Proteomes" id="UP001234202">
    <property type="component" value="Unassembled WGS sequence"/>
</dbReference>
<proteinExistence type="predicted"/>
<name>A0ACC2XSS0_9TREE</name>